<dbReference type="Pfam" id="PF09339">
    <property type="entry name" value="HTH_IclR"/>
    <property type="match status" value="1"/>
</dbReference>
<name>A0A806X2E3_9ENTR</name>
<dbReference type="GO" id="GO:0003700">
    <property type="term" value="F:DNA-binding transcription factor activity"/>
    <property type="evidence" value="ECO:0007669"/>
    <property type="project" value="TreeGrafter"/>
</dbReference>
<dbReference type="PANTHER" id="PTHR30136:SF24">
    <property type="entry name" value="HTH-TYPE TRANSCRIPTIONAL REPRESSOR ALLR"/>
    <property type="match status" value="1"/>
</dbReference>
<dbReference type="Proteomes" id="UP000069162">
    <property type="component" value="Chromosome"/>
</dbReference>
<dbReference type="SUPFAM" id="SSF46785">
    <property type="entry name" value="Winged helix' DNA-binding domain"/>
    <property type="match status" value="1"/>
</dbReference>
<accession>A0A806X2E3</accession>
<dbReference type="OrthoDB" id="9807558at2"/>
<protein>
    <recommendedName>
        <fullName evidence="4">HTH-type transcriptional repressor AllR</fullName>
    </recommendedName>
    <alternativeName>
        <fullName evidence="5">Negative regulator of allantoin and glyoxylate utilization operons</fullName>
    </alternativeName>
</protein>
<evidence type="ECO:0000313" key="9">
    <source>
        <dbReference type="Proteomes" id="UP000069162"/>
    </source>
</evidence>
<dbReference type="KEGG" id="kle:AO703_02745"/>
<reference evidence="9" key="1">
    <citation type="submission" date="2015-10" db="EMBL/GenBank/DDBJ databases">
        <title>Complete Genome Sequencing of Klebsiella sp. strain G5.</title>
        <authorList>
            <person name="Chan K.-G."/>
            <person name="Chen J.-W."/>
        </authorList>
    </citation>
    <scope>NUCLEOTIDE SEQUENCE [LARGE SCALE GENOMIC DNA]</scope>
    <source>
        <strain evidence="9">G5</strain>
    </source>
</reference>
<dbReference type="GO" id="GO:0003677">
    <property type="term" value="F:DNA binding"/>
    <property type="evidence" value="ECO:0007669"/>
    <property type="project" value="UniProtKB-KW"/>
</dbReference>
<dbReference type="GO" id="GO:0045892">
    <property type="term" value="P:negative regulation of DNA-templated transcription"/>
    <property type="evidence" value="ECO:0007669"/>
    <property type="project" value="TreeGrafter"/>
</dbReference>
<feature type="domain" description="HTH iclR-type" evidence="6">
    <location>
        <begin position="9"/>
        <end position="71"/>
    </location>
</feature>
<dbReference type="Gene3D" id="1.10.10.10">
    <property type="entry name" value="Winged helix-like DNA-binding domain superfamily/Winged helix DNA-binding domain"/>
    <property type="match status" value="1"/>
</dbReference>
<dbReference type="AlphaFoldDB" id="A0A806X2E3"/>
<dbReference type="InterPro" id="IPR036390">
    <property type="entry name" value="WH_DNA-bd_sf"/>
</dbReference>
<dbReference type="InterPro" id="IPR036388">
    <property type="entry name" value="WH-like_DNA-bd_sf"/>
</dbReference>
<evidence type="ECO:0000256" key="3">
    <source>
        <dbReference type="ARBA" id="ARBA00023163"/>
    </source>
</evidence>
<organism evidence="8 9">
    <name type="scientific">[Enterobacter] lignolyticus</name>
    <dbReference type="NCBI Taxonomy" id="1334193"/>
    <lineage>
        <taxon>Bacteria</taxon>
        <taxon>Pseudomonadati</taxon>
        <taxon>Pseudomonadota</taxon>
        <taxon>Gammaproteobacteria</taxon>
        <taxon>Enterobacterales</taxon>
        <taxon>Enterobacteriaceae</taxon>
        <taxon>Pluralibacter</taxon>
    </lineage>
</organism>
<dbReference type="PROSITE" id="PS51078">
    <property type="entry name" value="ICLR_ED"/>
    <property type="match status" value="1"/>
</dbReference>
<keyword evidence="1" id="KW-0805">Transcription regulation</keyword>
<dbReference type="Gene3D" id="3.30.450.40">
    <property type="match status" value="1"/>
</dbReference>
<feature type="domain" description="IclR-ED" evidence="7">
    <location>
        <begin position="72"/>
        <end position="253"/>
    </location>
</feature>
<dbReference type="InterPro" id="IPR005471">
    <property type="entry name" value="Tscrpt_reg_IclR_N"/>
</dbReference>
<dbReference type="PROSITE" id="PS51077">
    <property type="entry name" value="HTH_ICLR"/>
    <property type="match status" value="1"/>
</dbReference>
<evidence type="ECO:0000256" key="2">
    <source>
        <dbReference type="ARBA" id="ARBA00023125"/>
    </source>
</evidence>
<dbReference type="RefSeq" id="WP_062740240.1">
    <property type="nucleotide sequence ID" value="NZ_CP012871.1"/>
</dbReference>
<keyword evidence="2" id="KW-0238">DNA-binding</keyword>
<gene>
    <name evidence="8" type="ORF">AO703_02745</name>
</gene>
<sequence length="256" mass="28467">MSNDENSNASGVDKVLTILEEISDHSEGISLAELVKRTRIAKTTLFRTLETLKDRQYVMLDNATERYHLDLKSLELGIKGLMNVNLVEASIPYLKTLSAKTSETCFLGVYNSGHVVYLYKSEGTLSIQTNARLGARLPAYCTGIGKALLAFQPLEEIDRVLNEPLHPFTEKTIVDRVALYEVLADIRLKGYSLDNEENEEGLTCVARPVFNYTGAVVGALSVAGPTHRMERKIAQVNDELEQACSLISRRLGFINR</sequence>
<dbReference type="InterPro" id="IPR029016">
    <property type="entry name" value="GAF-like_dom_sf"/>
</dbReference>
<dbReference type="EMBL" id="CP012871">
    <property type="protein sequence ID" value="ALR75258.1"/>
    <property type="molecule type" value="Genomic_DNA"/>
</dbReference>
<evidence type="ECO:0000313" key="8">
    <source>
        <dbReference type="EMBL" id="ALR75258.1"/>
    </source>
</evidence>
<dbReference type="PANTHER" id="PTHR30136">
    <property type="entry name" value="HELIX-TURN-HELIX TRANSCRIPTIONAL REGULATOR, ICLR FAMILY"/>
    <property type="match status" value="1"/>
</dbReference>
<dbReference type="InterPro" id="IPR014757">
    <property type="entry name" value="Tscrpt_reg_IclR_C"/>
</dbReference>
<evidence type="ECO:0000256" key="5">
    <source>
        <dbReference type="ARBA" id="ARBA00042627"/>
    </source>
</evidence>
<evidence type="ECO:0000256" key="1">
    <source>
        <dbReference type="ARBA" id="ARBA00023015"/>
    </source>
</evidence>
<evidence type="ECO:0000256" key="4">
    <source>
        <dbReference type="ARBA" id="ARBA00040379"/>
    </source>
</evidence>
<keyword evidence="3" id="KW-0804">Transcription</keyword>
<dbReference type="SUPFAM" id="SSF55781">
    <property type="entry name" value="GAF domain-like"/>
    <property type="match status" value="1"/>
</dbReference>
<proteinExistence type="predicted"/>
<dbReference type="InterPro" id="IPR050707">
    <property type="entry name" value="HTH_MetabolicPath_Reg"/>
</dbReference>
<evidence type="ECO:0000259" key="7">
    <source>
        <dbReference type="PROSITE" id="PS51078"/>
    </source>
</evidence>
<evidence type="ECO:0000259" key="6">
    <source>
        <dbReference type="PROSITE" id="PS51077"/>
    </source>
</evidence>
<dbReference type="SMART" id="SM00346">
    <property type="entry name" value="HTH_ICLR"/>
    <property type="match status" value="1"/>
</dbReference>
<dbReference type="Pfam" id="PF01614">
    <property type="entry name" value="IclR_C"/>
    <property type="match status" value="1"/>
</dbReference>